<feature type="region of interest" description="Disordered" evidence="8">
    <location>
        <begin position="582"/>
        <end position="624"/>
    </location>
</feature>
<keyword evidence="6" id="KW-0406">Ion transport</keyword>
<dbReference type="GO" id="GO:0005768">
    <property type="term" value="C:endosome"/>
    <property type="evidence" value="ECO:0007669"/>
    <property type="project" value="TreeGrafter"/>
</dbReference>
<feature type="transmembrane region" description="Helical" evidence="9">
    <location>
        <begin position="545"/>
        <end position="564"/>
    </location>
</feature>
<evidence type="ECO:0000256" key="7">
    <source>
        <dbReference type="ARBA" id="ARBA00023136"/>
    </source>
</evidence>
<gene>
    <name evidence="10" type="ORF">LAQU0_S13e00694g</name>
</gene>
<dbReference type="GO" id="GO:0005886">
    <property type="term" value="C:plasma membrane"/>
    <property type="evidence" value="ECO:0007669"/>
    <property type="project" value="TreeGrafter"/>
</dbReference>
<feature type="transmembrane region" description="Helical" evidence="9">
    <location>
        <begin position="207"/>
        <end position="229"/>
    </location>
</feature>
<feature type="compositionally biased region" description="Polar residues" evidence="8">
    <location>
        <begin position="614"/>
        <end position="624"/>
    </location>
</feature>
<dbReference type="GO" id="GO:0015343">
    <property type="term" value="F:siderophore-iron transmembrane transporter activity"/>
    <property type="evidence" value="ECO:0007669"/>
    <property type="project" value="TreeGrafter"/>
</dbReference>
<comment type="subcellular location">
    <subcellularLocation>
        <location evidence="1">Endomembrane system</location>
        <topology evidence="1">Multi-pass membrane protein</topology>
    </subcellularLocation>
</comment>
<feature type="transmembrane region" description="Helical" evidence="9">
    <location>
        <begin position="123"/>
        <end position="141"/>
    </location>
</feature>
<proteinExistence type="inferred from homology"/>
<feature type="transmembrane region" description="Helical" evidence="9">
    <location>
        <begin position="272"/>
        <end position="290"/>
    </location>
</feature>
<evidence type="ECO:0000313" key="10">
    <source>
        <dbReference type="EMBL" id="CUS23984.1"/>
    </source>
</evidence>
<dbReference type="AlphaFoldDB" id="A0A0P1KVI5"/>
<feature type="transmembrane region" description="Helical" evidence="9">
    <location>
        <begin position="473"/>
        <end position="496"/>
    </location>
</feature>
<protein>
    <submittedName>
        <fullName evidence="10">LAQU0S13e00694g1_1</fullName>
    </submittedName>
</protein>
<reference evidence="11" key="1">
    <citation type="submission" date="2015-10" db="EMBL/GenBank/DDBJ databases">
        <authorList>
            <person name="Devillers H."/>
        </authorList>
    </citation>
    <scope>NUCLEOTIDE SEQUENCE [LARGE SCALE GENOMIC DNA]</scope>
</reference>
<feature type="region of interest" description="Disordered" evidence="8">
    <location>
        <begin position="1"/>
        <end position="26"/>
    </location>
</feature>
<feature type="transmembrane region" description="Helical" evidence="9">
    <location>
        <begin position="302"/>
        <end position="320"/>
    </location>
</feature>
<dbReference type="Proteomes" id="UP000236544">
    <property type="component" value="Unassembled WGS sequence"/>
</dbReference>
<keyword evidence="4 9" id="KW-0812">Transmembrane</keyword>
<accession>A0A0P1KVI5</accession>
<dbReference type="PANTHER" id="PTHR23501:SF92">
    <property type="entry name" value="GLUTATHIONE EXCHANGER 1-RELATED"/>
    <property type="match status" value="1"/>
</dbReference>
<name>A0A0P1KVI5_9SACH</name>
<dbReference type="Pfam" id="PF07690">
    <property type="entry name" value="MFS_1"/>
    <property type="match status" value="1"/>
</dbReference>
<feature type="transmembrane region" description="Helical" evidence="9">
    <location>
        <begin position="435"/>
        <end position="453"/>
    </location>
</feature>
<evidence type="ECO:0000313" key="11">
    <source>
        <dbReference type="Proteomes" id="UP000236544"/>
    </source>
</evidence>
<evidence type="ECO:0000256" key="5">
    <source>
        <dbReference type="ARBA" id="ARBA00022989"/>
    </source>
</evidence>
<keyword evidence="11" id="KW-1185">Reference proteome</keyword>
<evidence type="ECO:0000256" key="4">
    <source>
        <dbReference type="ARBA" id="ARBA00022692"/>
    </source>
</evidence>
<feature type="transmembrane region" description="Helical" evidence="9">
    <location>
        <begin position="91"/>
        <end position="111"/>
    </location>
</feature>
<evidence type="ECO:0000256" key="3">
    <source>
        <dbReference type="ARBA" id="ARBA00022448"/>
    </source>
</evidence>
<dbReference type="InterPro" id="IPR036259">
    <property type="entry name" value="MFS_trans_sf"/>
</dbReference>
<keyword evidence="5 9" id="KW-1133">Transmembrane helix</keyword>
<feature type="transmembrane region" description="Helical" evidence="9">
    <location>
        <begin position="52"/>
        <end position="71"/>
    </location>
</feature>
<evidence type="ECO:0000256" key="6">
    <source>
        <dbReference type="ARBA" id="ARBA00023065"/>
    </source>
</evidence>
<organism evidence="10 11">
    <name type="scientific">Lachancea quebecensis</name>
    <dbReference type="NCBI Taxonomy" id="1654605"/>
    <lineage>
        <taxon>Eukaryota</taxon>
        <taxon>Fungi</taxon>
        <taxon>Dikarya</taxon>
        <taxon>Ascomycota</taxon>
        <taxon>Saccharomycotina</taxon>
        <taxon>Saccharomycetes</taxon>
        <taxon>Saccharomycetales</taxon>
        <taxon>Saccharomycetaceae</taxon>
        <taxon>Lachancea</taxon>
    </lineage>
</organism>
<feature type="transmembrane region" description="Helical" evidence="9">
    <location>
        <begin position="175"/>
        <end position="195"/>
    </location>
</feature>
<keyword evidence="3" id="KW-0813">Transport</keyword>
<dbReference type="PANTHER" id="PTHR23501">
    <property type="entry name" value="MAJOR FACILITATOR SUPERFAMILY"/>
    <property type="match status" value="1"/>
</dbReference>
<feature type="compositionally biased region" description="Basic and acidic residues" evidence="8">
    <location>
        <begin position="11"/>
        <end position="26"/>
    </location>
</feature>
<feature type="transmembrane region" description="Helical" evidence="9">
    <location>
        <begin position="147"/>
        <end position="168"/>
    </location>
</feature>
<feature type="transmembrane region" description="Helical" evidence="9">
    <location>
        <begin position="407"/>
        <end position="423"/>
    </location>
</feature>
<dbReference type="OrthoDB" id="2241241at2759"/>
<dbReference type="InterPro" id="IPR011701">
    <property type="entry name" value="MFS"/>
</dbReference>
<dbReference type="FunFam" id="1.20.1250.20:FF:000197">
    <property type="entry name" value="Siderophore iron transporter 1"/>
    <property type="match status" value="1"/>
</dbReference>
<sequence length="624" mass="69179">MSLKKLGFGKDSGDKEAGEAMESRRRAEEAIRRQKDVGVKNIEVYAAQYDHVAYRVALFFSLFLIAYAYRLDGLVRNKLEAYATDSYGHHSLLSTVNCIKTVIAAGGLVAYARASDIFGRMEMLVVSVVLVVVGTIVECQSDSVSKFATGACLYQLGKAGLTLILQVIAVDFSNLNWRMVALYVPALPTIINTWVSGDVIKAIGKDWQWGIGMWAFIIPLSCIPLFCCLGHMRYLAHKRAPEKLEKQRQLYSMASWSEYLVEVFFWRLDSMGLILVVGALGCVLVPFTLAGGLSDKWRTAHIIVPEVIGWCVALPLFVLWEAKFARFPLTPRSVLKDRGVIAALVIAFHIHFCVYMQADYMYTVLVVAVHESVKSAQRITTLFNFTSIITGTLLGFVIAYVKKTKKFILFGVCVWFVAFGLLVHFRGDQSSHSGIIGALCLLGFGGGFFNYSAQVSMQASTSAHQDLAVVTSLYLACYNIGSAFASAISGAIWTNVLPRELNKRISDKQVSKLAYSSPFKFIVKYTWGTPQRKSVVESYQKVQKILCTVPLCFCVTLLVAAFFLRDKKLSEVVALEQLDDTSFDSASSEGEAETSRELTSMENELHNESEKSSNTRLQNNPVTA</sequence>
<evidence type="ECO:0000256" key="1">
    <source>
        <dbReference type="ARBA" id="ARBA00004127"/>
    </source>
</evidence>
<dbReference type="GO" id="GO:0005774">
    <property type="term" value="C:vacuolar membrane"/>
    <property type="evidence" value="ECO:0007669"/>
    <property type="project" value="TreeGrafter"/>
</dbReference>
<dbReference type="EMBL" id="LN890566">
    <property type="protein sequence ID" value="CUS23984.1"/>
    <property type="molecule type" value="Genomic_DNA"/>
</dbReference>
<feature type="transmembrane region" description="Helical" evidence="9">
    <location>
        <begin position="340"/>
        <end position="369"/>
    </location>
</feature>
<feature type="transmembrane region" description="Helical" evidence="9">
    <location>
        <begin position="381"/>
        <end position="401"/>
    </location>
</feature>
<dbReference type="Gene3D" id="1.20.1250.20">
    <property type="entry name" value="MFS general substrate transporter like domains"/>
    <property type="match status" value="2"/>
</dbReference>
<feature type="compositionally biased region" description="Basic and acidic residues" evidence="8">
    <location>
        <begin position="603"/>
        <end position="613"/>
    </location>
</feature>
<evidence type="ECO:0000256" key="2">
    <source>
        <dbReference type="ARBA" id="ARBA00008335"/>
    </source>
</evidence>
<evidence type="ECO:0000256" key="9">
    <source>
        <dbReference type="SAM" id="Phobius"/>
    </source>
</evidence>
<keyword evidence="7 9" id="KW-0472">Membrane</keyword>
<comment type="similarity">
    <text evidence="2">Belongs to the major facilitator superfamily.</text>
</comment>
<dbReference type="SUPFAM" id="SSF103473">
    <property type="entry name" value="MFS general substrate transporter"/>
    <property type="match status" value="1"/>
</dbReference>
<evidence type="ECO:0000256" key="8">
    <source>
        <dbReference type="SAM" id="MobiDB-lite"/>
    </source>
</evidence>